<evidence type="ECO:0000313" key="4">
    <source>
        <dbReference type="Proteomes" id="UP000794436"/>
    </source>
</evidence>
<name>A0A8K1C791_PYTOL</name>
<evidence type="ECO:0008006" key="5">
    <source>
        <dbReference type="Google" id="ProtNLM"/>
    </source>
</evidence>
<evidence type="ECO:0000313" key="3">
    <source>
        <dbReference type="EMBL" id="TMW57909.1"/>
    </source>
</evidence>
<dbReference type="Proteomes" id="UP000794436">
    <property type="component" value="Unassembled WGS sequence"/>
</dbReference>
<organism evidence="3 4">
    <name type="scientific">Pythium oligandrum</name>
    <name type="common">Mycoparasitic fungus</name>
    <dbReference type="NCBI Taxonomy" id="41045"/>
    <lineage>
        <taxon>Eukaryota</taxon>
        <taxon>Sar</taxon>
        <taxon>Stramenopiles</taxon>
        <taxon>Oomycota</taxon>
        <taxon>Peronosporomycetes</taxon>
        <taxon>Pythiales</taxon>
        <taxon>Pythiaceae</taxon>
        <taxon>Pythium</taxon>
    </lineage>
</organism>
<sequence>MNERTPEKALPALEAVTSPLNPDEKAARQREHARRTYYRKLNQMQALRGQMHKLEDQYERLMEIKRQKEELDTVSGLSYLVGTRMDLSELYADITDVKERLLKQNEALQAASRDDHEFALKAQKWLTDADDHDSLVLYSSSSSSDEA</sequence>
<dbReference type="EMBL" id="SPLM01000113">
    <property type="protein sequence ID" value="TMW57909.1"/>
    <property type="molecule type" value="Genomic_DNA"/>
</dbReference>
<comment type="caution">
    <text evidence="3">The sequence shown here is derived from an EMBL/GenBank/DDBJ whole genome shotgun (WGS) entry which is preliminary data.</text>
</comment>
<reference evidence="3" key="1">
    <citation type="submission" date="2019-03" db="EMBL/GenBank/DDBJ databases">
        <title>Long read genome sequence of the mycoparasitic Pythium oligandrum ATCC 38472 isolated from sugarbeet rhizosphere.</title>
        <authorList>
            <person name="Gaulin E."/>
        </authorList>
    </citation>
    <scope>NUCLEOTIDE SEQUENCE</scope>
    <source>
        <strain evidence="3">ATCC 38472_TT</strain>
    </source>
</reference>
<proteinExistence type="predicted"/>
<feature type="coiled-coil region" evidence="1">
    <location>
        <begin position="44"/>
        <end position="114"/>
    </location>
</feature>
<evidence type="ECO:0000256" key="1">
    <source>
        <dbReference type="SAM" id="Coils"/>
    </source>
</evidence>
<keyword evidence="4" id="KW-1185">Reference proteome</keyword>
<keyword evidence="1" id="KW-0175">Coiled coil</keyword>
<protein>
    <recommendedName>
        <fullName evidence="5">BZIP domain-containing protein</fullName>
    </recommendedName>
</protein>
<feature type="region of interest" description="Disordered" evidence="2">
    <location>
        <begin position="1"/>
        <end position="32"/>
    </location>
</feature>
<accession>A0A8K1C791</accession>
<dbReference type="AlphaFoldDB" id="A0A8K1C791"/>
<evidence type="ECO:0000256" key="2">
    <source>
        <dbReference type="SAM" id="MobiDB-lite"/>
    </source>
</evidence>
<gene>
    <name evidence="3" type="ORF">Poli38472_013383</name>
</gene>